<evidence type="ECO:0000313" key="2">
    <source>
        <dbReference type="Proteomes" id="UP000830115"/>
    </source>
</evidence>
<organism evidence="1 2">
    <name type="scientific">Streptomyces halobius</name>
    <dbReference type="NCBI Taxonomy" id="2879846"/>
    <lineage>
        <taxon>Bacteria</taxon>
        <taxon>Bacillati</taxon>
        <taxon>Actinomycetota</taxon>
        <taxon>Actinomycetes</taxon>
        <taxon>Kitasatosporales</taxon>
        <taxon>Streptomycetaceae</taxon>
        <taxon>Streptomyces</taxon>
    </lineage>
</organism>
<protein>
    <submittedName>
        <fullName evidence="1">Uncharacterized protein</fullName>
    </submittedName>
</protein>
<gene>
    <name evidence="1" type="ORF">K9S39_39140</name>
</gene>
<accession>A0ABY4MH06</accession>
<proteinExistence type="predicted"/>
<dbReference type="EMBL" id="CP086322">
    <property type="protein sequence ID" value="UQA97089.1"/>
    <property type="molecule type" value="Genomic_DNA"/>
</dbReference>
<dbReference type="Proteomes" id="UP000830115">
    <property type="component" value="Chromosome"/>
</dbReference>
<reference evidence="1" key="1">
    <citation type="submission" date="2021-10" db="EMBL/GenBank/DDBJ databases">
        <title>Streptomyces nigrumlapis sp.nov.,an antimicrobial producing actinobacterium isolated from Black Gobi rocks.</title>
        <authorList>
            <person name="Wen Y."/>
            <person name="Zhang W."/>
            <person name="Liu X.G."/>
        </authorList>
    </citation>
    <scope>NUCLEOTIDE SEQUENCE</scope>
    <source>
        <strain evidence="1">ST13-2-2</strain>
    </source>
</reference>
<sequence>MLIAGPALATATESPAKSAASDRLPAAVEDFSYPNAEKILQEKGIKLIRGDGHLTLADCGTSPQQIKVWTRNGDFCFQATAKQAYLDMEVPKVWALETAKRPISADLTAGAKKETVKVTKEGPQDGYQSVGEGTRGAETTLIRLRVTG</sequence>
<dbReference type="RefSeq" id="WP_248868002.1">
    <property type="nucleotide sequence ID" value="NZ_CP086322.1"/>
</dbReference>
<name>A0ABY4MH06_9ACTN</name>
<keyword evidence="2" id="KW-1185">Reference proteome</keyword>
<evidence type="ECO:0000313" key="1">
    <source>
        <dbReference type="EMBL" id="UQA97089.1"/>
    </source>
</evidence>